<evidence type="ECO:0000256" key="5">
    <source>
        <dbReference type="SAM" id="MobiDB-lite"/>
    </source>
</evidence>
<feature type="compositionally biased region" description="Low complexity" evidence="5">
    <location>
        <begin position="237"/>
        <end position="285"/>
    </location>
</feature>
<dbReference type="GO" id="GO:0005581">
    <property type="term" value="C:collagen trimer"/>
    <property type="evidence" value="ECO:0007669"/>
    <property type="project" value="UniProtKB-KW"/>
</dbReference>
<dbReference type="PRINTS" id="PR00007">
    <property type="entry name" value="COMPLEMNTC1Q"/>
</dbReference>
<accession>A0A6P6QVA4</accession>
<dbReference type="PANTHER" id="PTHR15427:SF21">
    <property type="entry name" value="COMPLEMENT C1Q AND TUMOR NECROSIS FACTOR-RELATED PROTEIN 9A"/>
    <property type="match status" value="1"/>
</dbReference>
<dbReference type="AlphaFoldDB" id="A0A6P6QVA4"/>
<dbReference type="Pfam" id="PF00386">
    <property type="entry name" value="C1q"/>
    <property type="match status" value="1"/>
</dbReference>
<feature type="compositionally biased region" description="Low complexity" evidence="5">
    <location>
        <begin position="142"/>
        <end position="161"/>
    </location>
</feature>
<keyword evidence="3" id="KW-0272">Extracellular matrix</keyword>
<dbReference type="InterPro" id="IPR008983">
    <property type="entry name" value="Tumour_necrosis_fac-like_dom"/>
</dbReference>
<evidence type="ECO:0000256" key="3">
    <source>
        <dbReference type="ARBA" id="ARBA00022530"/>
    </source>
</evidence>
<dbReference type="GeneID" id="113114629"/>
<evidence type="ECO:0000256" key="2">
    <source>
        <dbReference type="ARBA" id="ARBA00022525"/>
    </source>
</evidence>
<dbReference type="SUPFAM" id="SSF49842">
    <property type="entry name" value="TNF-like"/>
    <property type="match status" value="1"/>
</dbReference>
<comment type="subcellular location">
    <subcellularLocation>
        <location evidence="1">Secreted</location>
        <location evidence="1">Extracellular space</location>
        <location evidence="1">Extracellular matrix</location>
    </subcellularLocation>
</comment>
<dbReference type="KEGG" id="caua:113114629"/>
<evidence type="ECO:0000313" key="7">
    <source>
        <dbReference type="Proteomes" id="UP000515129"/>
    </source>
</evidence>
<reference evidence="8" key="1">
    <citation type="submission" date="2025-08" db="UniProtKB">
        <authorList>
            <consortium name="RefSeq"/>
        </authorList>
    </citation>
    <scope>IDENTIFICATION</scope>
    <source>
        <strain evidence="8">Wakin</strain>
        <tissue evidence="8">Muscle</tissue>
    </source>
</reference>
<dbReference type="InterPro" id="IPR001073">
    <property type="entry name" value="C1q_dom"/>
</dbReference>
<keyword evidence="4" id="KW-0732">Signal</keyword>
<evidence type="ECO:0000256" key="1">
    <source>
        <dbReference type="ARBA" id="ARBA00004498"/>
    </source>
</evidence>
<dbReference type="InterPro" id="IPR050392">
    <property type="entry name" value="Collagen/C1q_domain"/>
</dbReference>
<evidence type="ECO:0000256" key="4">
    <source>
        <dbReference type="ARBA" id="ARBA00022729"/>
    </source>
</evidence>
<feature type="compositionally biased region" description="Polar residues" evidence="5">
    <location>
        <begin position="296"/>
        <end position="319"/>
    </location>
</feature>
<feature type="domain" description="C1q" evidence="6">
    <location>
        <begin position="339"/>
        <end position="472"/>
    </location>
</feature>
<sequence length="499" mass="52135">MRSQRTEREKKIPSPRGQTHTNTLAQVQVYKCRASEHQRFFLTSKTLLHWNMDMRDIVGVLVCLSFGQCALIPEFRGTEFGLIPPDNLTQGPTGFVGPDLSYCQMILEAPVPPTADQVPWFCICSACSGNQGKKGDRGDRGLPGVPGSSGPRGLSGLPGRPGFTGRPGIKGEKGDAGDKGDIGHPGVSGPKGDRGFKGDRGDPGLDGSMGEQGPKGEDGQCPETCVPLPGPAGETGLPGPAGARGLPGLNGDPGPKGLKGDPGVVGEPGVPGLPGKKGDLGPQGLCNCPDGAPGAQGQTGEKGQKGDQGTTGLTGQSGATGPKGNQGDAGVPGMPGPCSPSVQSAFSAALLTSYPIPSRPVPFKRIIYNTNLQFNPDNGVFTAPVNGTYVFSYHLQVSTRMLKVGLFHNFEAIVKTTTPVDMNTASHQVMLSLNQGDWVWLQVKDTTTNGMFTGSESSSTFSGYLLYPEKCNDMFGRDFSVNPANNGTAPTFPDRDLPW</sequence>
<dbReference type="PANTHER" id="PTHR15427">
    <property type="entry name" value="EMILIN ELASTIN MICROFIBRIL INTERFACE-LOCATED PROTEIN ELASTIN MICROFIBRIL INTERFACER"/>
    <property type="match status" value="1"/>
</dbReference>
<evidence type="ECO:0000259" key="6">
    <source>
        <dbReference type="PROSITE" id="PS50871"/>
    </source>
</evidence>
<dbReference type="Pfam" id="PF01391">
    <property type="entry name" value="Collagen"/>
    <property type="match status" value="3"/>
</dbReference>
<feature type="compositionally biased region" description="Basic and acidic residues" evidence="5">
    <location>
        <begin position="169"/>
        <end position="182"/>
    </location>
</feature>
<keyword evidence="2" id="KW-0964">Secreted</keyword>
<protein>
    <submittedName>
        <fullName evidence="8">Complement C1q and tumor necrosis factor-related protein 9-like</fullName>
    </submittedName>
</protein>
<dbReference type="InterPro" id="IPR008160">
    <property type="entry name" value="Collagen"/>
</dbReference>
<dbReference type="RefSeq" id="XP_026137298.1">
    <property type="nucleotide sequence ID" value="XM_026281513.1"/>
</dbReference>
<evidence type="ECO:0000313" key="8">
    <source>
        <dbReference type="RefSeq" id="XP_026137298.1"/>
    </source>
</evidence>
<keyword evidence="7" id="KW-1185">Reference proteome</keyword>
<feature type="region of interest" description="Disordered" evidence="5">
    <location>
        <begin position="131"/>
        <end position="338"/>
    </location>
</feature>
<organism evidence="7 8">
    <name type="scientific">Carassius auratus</name>
    <name type="common">Goldfish</name>
    <dbReference type="NCBI Taxonomy" id="7957"/>
    <lineage>
        <taxon>Eukaryota</taxon>
        <taxon>Metazoa</taxon>
        <taxon>Chordata</taxon>
        <taxon>Craniata</taxon>
        <taxon>Vertebrata</taxon>
        <taxon>Euteleostomi</taxon>
        <taxon>Actinopterygii</taxon>
        <taxon>Neopterygii</taxon>
        <taxon>Teleostei</taxon>
        <taxon>Ostariophysi</taxon>
        <taxon>Cypriniformes</taxon>
        <taxon>Cyprinidae</taxon>
        <taxon>Cyprininae</taxon>
        <taxon>Carassius</taxon>
    </lineage>
</organism>
<dbReference type="Gene3D" id="2.60.120.40">
    <property type="match status" value="1"/>
</dbReference>
<name>A0A6P6QVA4_CARAU</name>
<feature type="compositionally biased region" description="Basic and acidic residues" evidence="5">
    <location>
        <begin position="191"/>
        <end position="203"/>
    </location>
</feature>
<gene>
    <name evidence="8" type="primary">LOC113114629</name>
</gene>
<dbReference type="PROSITE" id="PS50871">
    <property type="entry name" value="C1Q"/>
    <property type="match status" value="1"/>
</dbReference>
<proteinExistence type="predicted"/>
<dbReference type="OrthoDB" id="5983381at2759"/>
<dbReference type="SMART" id="SM00110">
    <property type="entry name" value="C1Q"/>
    <property type="match status" value="1"/>
</dbReference>
<dbReference type="Proteomes" id="UP000515129">
    <property type="component" value="Chromosome 15"/>
</dbReference>